<name>A0A8S1RGL4_9CILI</name>
<feature type="chain" id="PRO_5035943830" description="Transmembrane protein" evidence="2">
    <location>
        <begin position="20"/>
        <end position="1275"/>
    </location>
</feature>
<evidence type="ECO:0000313" key="4">
    <source>
        <dbReference type="Proteomes" id="UP000692954"/>
    </source>
</evidence>
<dbReference type="OrthoDB" id="306855at2759"/>
<evidence type="ECO:0000256" key="2">
    <source>
        <dbReference type="SAM" id="SignalP"/>
    </source>
</evidence>
<feature type="signal peptide" evidence="2">
    <location>
        <begin position="1"/>
        <end position="19"/>
    </location>
</feature>
<keyword evidence="4" id="KW-1185">Reference proteome</keyword>
<reference evidence="3" key="1">
    <citation type="submission" date="2021-01" db="EMBL/GenBank/DDBJ databases">
        <authorList>
            <consortium name="Genoscope - CEA"/>
            <person name="William W."/>
        </authorList>
    </citation>
    <scope>NUCLEOTIDE SEQUENCE</scope>
</reference>
<evidence type="ECO:0008006" key="5">
    <source>
        <dbReference type="Google" id="ProtNLM"/>
    </source>
</evidence>
<proteinExistence type="predicted"/>
<dbReference type="Proteomes" id="UP000692954">
    <property type="component" value="Unassembled WGS sequence"/>
</dbReference>
<evidence type="ECO:0000313" key="3">
    <source>
        <dbReference type="EMBL" id="CAD8125985.1"/>
    </source>
</evidence>
<organism evidence="3 4">
    <name type="scientific">Paramecium sonneborni</name>
    <dbReference type="NCBI Taxonomy" id="65129"/>
    <lineage>
        <taxon>Eukaryota</taxon>
        <taxon>Sar</taxon>
        <taxon>Alveolata</taxon>
        <taxon>Ciliophora</taxon>
        <taxon>Intramacronucleata</taxon>
        <taxon>Oligohymenophorea</taxon>
        <taxon>Peniculida</taxon>
        <taxon>Parameciidae</taxon>
        <taxon>Paramecium</taxon>
    </lineage>
</organism>
<keyword evidence="2" id="KW-0732">Signal</keyword>
<dbReference type="EMBL" id="CAJJDN010000164">
    <property type="protein sequence ID" value="CAD8125985.1"/>
    <property type="molecule type" value="Genomic_DNA"/>
</dbReference>
<keyword evidence="1" id="KW-0812">Transmembrane</keyword>
<comment type="caution">
    <text evidence="3">The sequence shown here is derived from an EMBL/GenBank/DDBJ whole genome shotgun (WGS) entry which is preliminary data.</text>
</comment>
<gene>
    <name evidence="3" type="ORF">PSON_ATCC_30995.1.T1640007</name>
</gene>
<keyword evidence="1" id="KW-0472">Membrane</keyword>
<feature type="transmembrane region" description="Helical" evidence="1">
    <location>
        <begin position="1243"/>
        <end position="1260"/>
    </location>
</feature>
<protein>
    <recommendedName>
        <fullName evidence="5">Transmembrane protein</fullName>
    </recommendedName>
</protein>
<accession>A0A8S1RGL4</accession>
<dbReference type="AlphaFoldDB" id="A0A8S1RGL4"/>
<sequence length="1275" mass="153615">MYFNFLILGFYIFQINSKAVTCEIQQLEQKLTCYKQYNDCYILEGNEEDYYNLKSIDKEIISKSFTLPFTDLPIQIKIFKSYKKDIIYQKLICSLSLNFKYYITCITFDSLKYEINENQLEEIRIETKISSEENCDEIYQLNDGNFIIFCLTQFNLKQYFVSKLGDIYLLYEYDVSKQIQDNCKKKQYKLIENDQFLIAFFQCSQWKIFEINNQEQRIIMEPGMQEYDYFLVQFSTIDDVQFCQQGLFIIYLIEGYHYLQFSWQQNHQEVFPFLFKRIHQIQKLIMFQICSKIVLITYLKEINKYQFNYQNKEIILQETYNSDNIQFFSGFLFLQNQNELIIIIDEHLQQKHLILNTTLNFLEQDNLIYQIDKVQNRLQFYRYYPLSGYIEPKQKFLYVIRRFNDFAEKSFLKCFQILYENSRQKLEFQDTIYKNCEDNQKTQLSFASFQSTLQNEFIFENKITGLVNVSIWNEAQSDNLCYSKLKRYNFKKNIKLRSIKSLNLIFQDENTINFLNCLENNIQLSINTQQYEVFEYFGDYYLIDKNGKKLKVIKFIKGFLNEIFEQTNIEIIRVEQIQIQQQIIIYVKNQKFPLIIHSNQFQQIQEEYLSENLYQQEQILYYSQLGPHKFIQYPNIFAVELKGEVKCFQFSGIQIIQIINWIPGHFQVLGIQIETNSLILYHLDYFEINQIFNYTLKEYNYSNPLKYIVNIQYLVIQIKQNQSFNIALYSFINTLIKLHDIIFIDDNYFEFYQNKLFYLKNKQLMQHYLNEMLIIVQTNMSIYKPFFSSYQLNLRSNYQYEDNINLKLTIQNECYRLYPINYTISYQLKKEQILQINISEYFSGPIHNLQIKNNPQIQLARPFQSALQIMNCLKELNLCVKQVKLLKQMEDWAIKISFSVIFQRDKILVAFVQKSLQNIQIQILWIINNYFLLFSQLQEILEIQLLQCFIEENENCNEIQKLTFKTEPIIFEDISKTQNLVRLQNQQKQIYLLVQDQTFHVVNLPDMIFDIKFIEQSLDYFTALQLQDYRSKSNVLLKIYQINTNKYNEIFSQLITKEVSTLLPNFFKENESSNKIKLVSCIMNGNLVVVTLLLMNNQGSFIINISIDIQNGSIIHQQLTKYIRNPVSFFQLKVEYVDLNYLVFKQIQQNRTFFYVLQEERIYYDYIYRLDSQIQIISFNTTHFIFINQSIAYLGKIKYEIDLMNNSNASFNFILYANNDVSEAEILVHITLEDNYLNSTQKIIIVEIINLILIILFIRHKRYIKDKRSMQKNQM</sequence>
<keyword evidence="1" id="KW-1133">Transmembrane helix</keyword>
<evidence type="ECO:0000256" key="1">
    <source>
        <dbReference type="SAM" id="Phobius"/>
    </source>
</evidence>